<name>A0A7I8JIB9_SPIIN</name>
<dbReference type="AlphaFoldDB" id="A0A7I8JIB9"/>
<organism evidence="1">
    <name type="scientific">Spirodela intermedia</name>
    <name type="common">Intermediate duckweed</name>
    <dbReference type="NCBI Taxonomy" id="51605"/>
    <lineage>
        <taxon>Eukaryota</taxon>
        <taxon>Viridiplantae</taxon>
        <taxon>Streptophyta</taxon>
        <taxon>Embryophyta</taxon>
        <taxon>Tracheophyta</taxon>
        <taxon>Spermatophyta</taxon>
        <taxon>Magnoliopsida</taxon>
        <taxon>Liliopsida</taxon>
        <taxon>Araceae</taxon>
        <taxon>Lemnoideae</taxon>
        <taxon>Spirodela</taxon>
    </lineage>
</organism>
<keyword evidence="2" id="KW-1185">Reference proteome</keyword>
<evidence type="ECO:0000313" key="2">
    <source>
        <dbReference type="Proteomes" id="UP001189122"/>
    </source>
</evidence>
<proteinExistence type="predicted"/>
<dbReference type="EMBL" id="LR743600">
    <property type="protein sequence ID" value="CAA2630656.1"/>
    <property type="molecule type" value="Genomic_DNA"/>
</dbReference>
<evidence type="ECO:0000313" key="1">
    <source>
        <dbReference type="EMBL" id="CAA2630656.1"/>
    </source>
</evidence>
<dbReference type="EMBL" id="CACRZD030000013">
    <property type="protein sequence ID" value="CAA6669899.1"/>
    <property type="molecule type" value="Genomic_DNA"/>
</dbReference>
<dbReference type="Proteomes" id="UP001189122">
    <property type="component" value="Unassembled WGS sequence"/>
</dbReference>
<gene>
    <name evidence="1" type="ORF">SI7747_13016302</name>
</gene>
<reference evidence="1 2" key="1">
    <citation type="submission" date="2019-12" db="EMBL/GenBank/DDBJ databases">
        <authorList>
            <person name="Scholz U."/>
            <person name="Mascher M."/>
            <person name="Fiebig A."/>
        </authorList>
    </citation>
    <scope>NUCLEOTIDE SEQUENCE</scope>
</reference>
<sequence length="39" mass="4600">MTTVTYLYIYIQNPWTLKPFEEMTRAQLCDLGSCFSTSF</sequence>
<accession>A0A7I8JIB9</accession>
<protein>
    <submittedName>
        <fullName evidence="1">Uncharacterized protein</fullName>
    </submittedName>
</protein>